<feature type="transmembrane region" description="Helical" evidence="1">
    <location>
        <begin position="288"/>
        <end position="307"/>
    </location>
</feature>
<evidence type="ECO:0000313" key="4">
    <source>
        <dbReference type="Proteomes" id="UP001589789"/>
    </source>
</evidence>
<feature type="domain" description="DUF1206" evidence="2">
    <location>
        <begin position="71"/>
        <end position="136"/>
    </location>
</feature>
<feature type="domain" description="DUF1206" evidence="2">
    <location>
        <begin position="246"/>
        <end position="315"/>
    </location>
</feature>
<keyword evidence="4" id="KW-1185">Reference proteome</keyword>
<keyword evidence="1" id="KW-0812">Transmembrane</keyword>
<gene>
    <name evidence="3" type="ORF">ACFFIC_16930</name>
</gene>
<organism evidence="3 4">
    <name type="scientific">Muricoccus vinaceus</name>
    <dbReference type="NCBI Taxonomy" id="424704"/>
    <lineage>
        <taxon>Bacteria</taxon>
        <taxon>Pseudomonadati</taxon>
        <taxon>Pseudomonadota</taxon>
        <taxon>Alphaproteobacteria</taxon>
        <taxon>Acetobacterales</taxon>
        <taxon>Roseomonadaceae</taxon>
        <taxon>Muricoccus</taxon>
    </lineage>
</organism>
<evidence type="ECO:0000259" key="2">
    <source>
        <dbReference type="Pfam" id="PF06724"/>
    </source>
</evidence>
<accession>A0ABV6IV73</accession>
<evidence type="ECO:0000313" key="3">
    <source>
        <dbReference type="EMBL" id="MFC0387217.1"/>
    </source>
</evidence>
<feature type="transmembrane region" description="Helical" evidence="1">
    <location>
        <begin position="154"/>
        <end position="177"/>
    </location>
</feature>
<feature type="domain" description="DUF1206" evidence="2">
    <location>
        <begin position="153"/>
        <end position="223"/>
    </location>
</feature>
<feature type="transmembrane region" description="Helical" evidence="1">
    <location>
        <begin position="248"/>
        <end position="268"/>
    </location>
</feature>
<feature type="transmembrane region" description="Helical" evidence="1">
    <location>
        <begin position="197"/>
        <end position="219"/>
    </location>
</feature>
<feature type="transmembrane region" description="Helical" evidence="1">
    <location>
        <begin position="112"/>
        <end position="133"/>
    </location>
</feature>
<evidence type="ECO:0000256" key="1">
    <source>
        <dbReference type="SAM" id="Phobius"/>
    </source>
</evidence>
<feature type="transmembrane region" description="Helical" evidence="1">
    <location>
        <begin position="72"/>
        <end position="92"/>
    </location>
</feature>
<reference evidence="3 4" key="1">
    <citation type="submission" date="2024-09" db="EMBL/GenBank/DDBJ databases">
        <authorList>
            <person name="Sun Q."/>
            <person name="Mori K."/>
        </authorList>
    </citation>
    <scope>NUCLEOTIDE SEQUENCE [LARGE SCALE GENOMIC DNA]</scope>
    <source>
        <strain evidence="3 4">CCM 7468</strain>
    </source>
</reference>
<dbReference type="Pfam" id="PF06724">
    <property type="entry name" value="DUF1206"/>
    <property type="match status" value="3"/>
</dbReference>
<sequence>MQFGRLRQSQWALLNQIYLPLCTRTGTALSRFQDKQKNRAGIVTPGSRRLHRPGVTMLANRNRLELLARGGYAARGLVSLIIGVLALLAAMGQGGEVTGSKGALQTLFSQPSGAALLAVVALGLLGFALWRALQSILDADGLGRSWRAIVTRAGQLVSAGVYVGLGIFAVSLIVGTSSGGEEEQATRDWTRWLLSQIFGRWLVSAVGLAVLGASLGMVAKAWTASFRKHLSCSPDVAAWVIPLGRAGYAARAAVFLIIGGFLLVAAWQSDPNEARGLGGALLALQEQPFGRILFGLVSLGLMAFGAFEFAEAAYRRIVTPHDVDLLKATVPGLGRS</sequence>
<dbReference type="RefSeq" id="WP_377052447.1">
    <property type="nucleotide sequence ID" value="NZ_JBHLVZ010000054.1"/>
</dbReference>
<dbReference type="EMBL" id="JBHLVZ010000054">
    <property type="protein sequence ID" value="MFC0387217.1"/>
    <property type="molecule type" value="Genomic_DNA"/>
</dbReference>
<proteinExistence type="predicted"/>
<dbReference type="InterPro" id="IPR009597">
    <property type="entry name" value="DUF1206"/>
</dbReference>
<dbReference type="Proteomes" id="UP001589789">
    <property type="component" value="Unassembled WGS sequence"/>
</dbReference>
<name>A0ABV6IV73_9PROT</name>
<comment type="caution">
    <text evidence="3">The sequence shown here is derived from an EMBL/GenBank/DDBJ whole genome shotgun (WGS) entry which is preliminary data.</text>
</comment>
<keyword evidence="1" id="KW-0472">Membrane</keyword>
<protein>
    <submittedName>
        <fullName evidence="3">DUF1206 domain-containing protein</fullName>
    </submittedName>
</protein>
<keyword evidence="1" id="KW-1133">Transmembrane helix</keyword>